<dbReference type="EMBL" id="RXGB01001988">
    <property type="protein sequence ID" value="TMW96743.1"/>
    <property type="molecule type" value="Genomic_DNA"/>
</dbReference>
<proteinExistence type="predicted"/>
<reference evidence="1" key="1">
    <citation type="submission" date="2019-05" db="EMBL/GenBank/DDBJ databases">
        <title>The de novo reference genome and transcriptome assemblies of the wild tomato species Solanum chilense.</title>
        <authorList>
            <person name="Stam R."/>
            <person name="Nosenko T."/>
            <person name="Hoerger A.C."/>
            <person name="Stephan W."/>
            <person name="Seidel M.A."/>
            <person name="Kuhn J.M.M."/>
            <person name="Haberer G."/>
            <person name="Tellier A."/>
        </authorList>
    </citation>
    <scope>NUCLEOTIDE SEQUENCE</scope>
    <source>
        <tissue evidence="1">Mature leaves</tissue>
    </source>
</reference>
<comment type="caution">
    <text evidence="1">The sequence shown here is derived from an EMBL/GenBank/DDBJ whole genome shotgun (WGS) entry which is preliminary data.</text>
</comment>
<gene>
    <name evidence="1" type="ORF">EJD97_006867</name>
</gene>
<accession>A0A6N2BXH8</accession>
<protein>
    <submittedName>
        <fullName evidence="1">Uncharacterized protein</fullName>
    </submittedName>
</protein>
<sequence length="130" mass="14885">MFNDEFHLADMNKPDDEIGIGEFEVEVEGVGEAQAEGPYLESKFPPTPIVGSNNPCASQTSRVSNVRDDETDFYKGMTFTKKKKRTGKFIVNCLLEKRFLTKKVINSRNVFSFKCSYPDTNWWPRAVKFT</sequence>
<name>A0A6N2BXH8_SOLCI</name>
<organism evidence="1">
    <name type="scientific">Solanum chilense</name>
    <name type="common">Tomato</name>
    <name type="synonym">Lycopersicon chilense</name>
    <dbReference type="NCBI Taxonomy" id="4083"/>
    <lineage>
        <taxon>Eukaryota</taxon>
        <taxon>Viridiplantae</taxon>
        <taxon>Streptophyta</taxon>
        <taxon>Embryophyta</taxon>
        <taxon>Tracheophyta</taxon>
        <taxon>Spermatophyta</taxon>
        <taxon>Magnoliopsida</taxon>
        <taxon>eudicotyledons</taxon>
        <taxon>Gunneridae</taxon>
        <taxon>Pentapetalae</taxon>
        <taxon>asterids</taxon>
        <taxon>lamiids</taxon>
        <taxon>Solanales</taxon>
        <taxon>Solanaceae</taxon>
        <taxon>Solanoideae</taxon>
        <taxon>Solaneae</taxon>
        <taxon>Solanum</taxon>
        <taxon>Solanum subgen. Lycopersicon</taxon>
    </lineage>
</organism>
<evidence type="ECO:0000313" key="1">
    <source>
        <dbReference type="EMBL" id="TMW96743.1"/>
    </source>
</evidence>
<dbReference type="AlphaFoldDB" id="A0A6N2BXH8"/>
<feature type="non-terminal residue" evidence="1">
    <location>
        <position position="130"/>
    </location>
</feature>